<proteinExistence type="predicted"/>
<dbReference type="eggNOG" id="ENOG502S9FG">
    <property type="taxonomic scope" value="Eukaryota"/>
</dbReference>
<gene>
    <name evidence="2" type="ORF">MELLADRAFT_84134</name>
</gene>
<dbReference type="HOGENOM" id="CLU_026101_1_0_1"/>
<feature type="region of interest" description="Disordered" evidence="1">
    <location>
        <begin position="1"/>
        <end position="62"/>
    </location>
</feature>
<name>F4SBL5_MELLP</name>
<dbReference type="VEuPathDB" id="FungiDB:MELLADRAFT_84134"/>
<accession>F4SBL5</accession>
<dbReference type="Proteomes" id="UP000001072">
    <property type="component" value="Unassembled WGS sequence"/>
</dbReference>
<keyword evidence="3" id="KW-1185">Reference proteome</keyword>
<dbReference type="EMBL" id="GL883191">
    <property type="protein sequence ID" value="EGF97948.1"/>
    <property type="molecule type" value="Genomic_DNA"/>
</dbReference>
<dbReference type="GeneID" id="18933362"/>
<dbReference type="InParanoid" id="F4SBL5"/>
<dbReference type="KEGG" id="mlr:MELLADRAFT_84134"/>
<evidence type="ECO:0000256" key="1">
    <source>
        <dbReference type="SAM" id="MobiDB-lite"/>
    </source>
</evidence>
<evidence type="ECO:0000313" key="2">
    <source>
        <dbReference type="EMBL" id="EGF97948.1"/>
    </source>
</evidence>
<reference evidence="3" key="1">
    <citation type="journal article" date="2011" name="Proc. Natl. Acad. Sci. U.S.A.">
        <title>Obligate biotrophy features unraveled by the genomic analysis of rust fungi.</title>
        <authorList>
            <person name="Duplessis S."/>
            <person name="Cuomo C.A."/>
            <person name="Lin Y.-C."/>
            <person name="Aerts A."/>
            <person name="Tisserant E."/>
            <person name="Veneault-Fourrey C."/>
            <person name="Joly D.L."/>
            <person name="Hacquard S."/>
            <person name="Amselem J."/>
            <person name="Cantarel B.L."/>
            <person name="Chiu R."/>
            <person name="Coutinho P.M."/>
            <person name="Feau N."/>
            <person name="Field M."/>
            <person name="Frey P."/>
            <person name="Gelhaye E."/>
            <person name="Goldberg J."/>
            <person name="Grabherr M.G."/>
            <person name="Kodira C.D."/>
            <person name="Kohler A."/>
            <person name="Kuees U."/>
            <person name="Lindquist E.A."/>
            <person name="Lucas S.M."/>
            <person name="Mago R."/>
            <person name="Mauceli E."/>
            <person name="Morin E."/>
            <person name="Murat C."/>
            <person name="Pangilinan J.L."/>
            <person name="Park R."/>
            <person name="Pearson M."/>
            <person name="Quesneville H."/>
            <person name="Rouhier N."/>
            <person name="Sakthikumar S."/>
            <person name="Salamov A.A."/>
            <person name="Schmutz J."/>
            <person name="Selles B."/>
            <person name="Shapiro H."/>
            <person name="Tanguay P."/>
            <person name="Tuskan G.A."/>
            <person name="Henrissat B."/>
            <person name="Van de Peer Y."/>
            <person name="Rouze P."/>
            <person name="Ellis J.G."/>
            <person name="Dodds P.N."/>
            <person name="Schein J.E."/>
            <person name="Zhong S."/>
            <person name="Hamelin R.C."/>
            <person name="Grigoriev I.V."/>
            <person name="Szabo L.J."/>
            <person name="Martin F."/>
        </authorList>
    </citation>
    <scope>NUCLEOTIDE SEQUENCE [LARGE SCALE GENOMIC DNA]</scope>
    <source>
        <strain evidence="3">98AG31 / pathotype 3-4-7</strain>
    </source>
</reference>
<organism evidence="3">
    <name type="scientific">Melampsora larici-populina (strain 98AG31 / pathotype 3-4-7)</name>
    <name type="common">Poplar leaf rust fungus</name>
    <dbReference type="NCBI Taxonomy" id="747676"/>
    <lineage>
        <taxon>Eukaryota</taxon>
        <taxon>Fungi</taxon>
        <taxon>Dikarya</taxon>
        <taxon>Basidiomycota</taxon>
        <taxon>Pucciniomycotina</taxon>
        <taxon>Pucciniomycetes</taxon>
        <taxon>Pucciniales</taxon>
        <taxon>Melampsoraceae</taxon>
        <taxon>Melampsora</taxon>
    </lineage>
</organism>
<dbReference type="AlphaFoldDB" id="F4SBL5"/>
<feature type="compositionally biased region" description="Basic and acidic residues" evidence="1">
    <location>
        <begin position="26"/>
        <end position="36"/>
    </location>
</feature>
<feature type="compositionally biased region" description="Basic residues" evidence="1">
    <location>
        <begin position="1"/>
        <end position="10"/>
    </location>
</feature>
<evidence type="ECO:0000313" key="3">
    <source>
        <dbReference type="Proteomes" id="UP000001072"/>
    </source>
</evidence>
<dbReference type="RefSeq" id="XP_007418767.1">
    <property type="nucleotide sequence ID" value="XM_007418705.1"/>
</dbReference>
<sequence length="408" mass="45791">MPSAQKRLKKATGTQTRPRRSRRQRRDQESPDHSTDREDEDTSEDSNEGDDTDEDDQQDKEDLTVANVVLPTLANYATLGVDCTDAYLEKVLASRKIGSNNRPSAEILLEAQALQDNFQRSLKMLSLAGQISYPTLKAALFLGPSQRATTSYDTYRAYSKKNTQETAMPARNTRPGFAPRNKVIGNTWTNLNIRQKAIFNPPFFKRLAEAVLEPDSVPRSTEEKLVNMNKVKRHFERQSLGMPQSAQSEKKGRLEVSGVVKQLSGWTNTRHVIDGHRGHSMPTGCFHKKKETKIRPPAAKEQTRLRTELTSRLNQLVETQLPYPPRPGVDIHPKGPRCDLLLAAKKFLQGVRLQVHCTQDCQITDAMLEKGAAPGNMSVQQVRLWLKEIADLRYTVILASPPQASASV</sequence>
<feature type="compositionally biased region" description="Acidic residues" evidence="1">
    <location>
        <begin position="37"/>
        <end position="59"/>
    </location>
</feature>
<protein>
    <submittedName>
        <fullName evidence="2">Uncharacterized protein</fullName>
    </submittedName>
</protein>